<dbReference type="PANTHER" id="PTHR24093:SF369">
    <property type="entry name" value="CALCIUM-TRANSPORTING ATPASE"/>
    <property type="match status" value="1"/>
</dbReference>
<organism evidence="22 23">
    <name type="scientific">Thelonectria olida</name>
    <dbReference type="NCBI Taxonomy" id="1576542"/>
    <lineage>
        <taxon>Eukaryota</taxon>
        <taxon>Fungi</taxon>
        <taxon>Dikarya</taxon>
        <taxon>Ascomycota</taxon>
        <taxon>Pezizomycotina</taxon>
        <taxon>Sordariomycetes</taxon>
        <taxon>Hypocreomycetidae</taxon>
        <taxon>Hypocreales</taxon>
        <taxon>Nectriaceae</taxon>
        <taxon>Thelonectria</taxon>
    </lineage>
</organism>
<dbReference type="InterPro" id="IPR018303">
    <property type="entry name" value="ATPase_P-typ_P_site"/>
</dbReference>
<evidence type="ECO:0000256" key="13">
    <source>
        <dbReference type="ARBA" id="ARBA00023065"/>
    </source>
</evidence>
<dbReference type="InterPro" id="IPR036412">
    <property type="entry name" value="HAD-like_sf"/>
</dbReference>
<evidence type="ECO:0000256" key="18">
    <source>
        <dbReference type="SAM" id="MobiDB-lite"/>
    </source>
</evidence>
<dbReference type="InterPro" id="IPR023299">
    <property type="entry name" value="ATPase_P-typ_cyto_dom_N"/>
</dbReference>
<dbReference type="SFLD" id="SFLDF00027">
    <property type="entry name" value="p-type_atpase"/>
    <property type="match status" value="1"/>
</dbReference>
<dbReference type="InterPro" id="IPR004014">
    <property type="entry name" value="ATPase_P-typ_cation-transptr_N"/>
</dbReference>
<dbReference type="OrthoDB" id="3352408at2759"/>
<dbReference type="Pfam" id="PF00689">
    <property type="entry name" value="Cation_ATPase_C"/>
    <property type="match status" value="1"/>
</dbReference>
<evidence type="ECO:0000256" key="7">
    <source>
        <dbReference type="ARBA" id="ARBA00022741"/>
    </source>
</evidence>
<feature type="domain" description="Cation-transporting P-type ATPase C-terminal" evidence="20">
    <location>
        <begin position="912"/>
        <end position="1087"/>
    </location>
</feature>
<keyword evidence="13 17" id="KW-0406">Ion transport</keyword>
<dbReference type="InterPro" id="IPR059000">
    <property type="entry name" value="ATPase_P-type_domA"/>
</dbReference>
<dbReference type="InterPro" id="IPR044492">
    <property type="entry name" value="P_typ_ATPase_HD_dom"/>
</dbReference>
<dbReference type="PANTHER" id="PTHR24093">
    <property type="entry name" value="CATION TRANSPORTING ATPASE"/>
    <property type="match status" value="1"/>
</dbReference>
<dbReference type="Pfam" id="PF08282">
    <property type="entry name" value="Hydrolase_3"/>
    <property type="match status" value="1"/>
</dbReference>
<comment type="function">
    <text evidence="17">Catalyzes the hydrolysis of ATP coupled with the transport of calcium.</text>
</comment>
<comment type="function">
    <text evidence="16">This magnesium-dependent enzyme catalyzes the hydrolysis of ATP coupled with the transport of calcium. Transports the calcium to the vacuole and participates in the control of the cytosolic free calcium.</text>
</comment>
<evidence type="ECO:0000256" key="11">
    <source>
        <dbReference type="ARBA" id="ARBA00022967"/>
    </source>
</evidence>
<dbReference type="Pfam" id="PF00122">
    <property type="entry name" value="E1-E2_ATPase"/>
    <property type="match status" value="1"/>
</dbReference>
<dbReference type="Gene3D" id="3.40.1110.10">
    <property type="entry name" value="Calcium-transporting ATPase, cytoplasmic domain N"/>
    <property type="match status" value="1"/>
</dbReference>
<keyword evidence="10" id="KW-0460">Magnesium</keyword>
<evidence type="ECO:0000313" key="22">
    <source>
        <dbReference type="EMBL" id="KAH6877171.1"/>
    </source>
</evidence>
<dbReference type="EC" id="7.2.2.10" evidence="17"/>
<gene>
    <name evidence="22" type="ORF">B0T10DRAFT_194525</name>
</gene>
<dbReference type="InterPro" id="IPR008250">
    <property type="entry name" value="ATPase_P-typ_transduc_dom_A_sf"/>
</dbReference>
<comment type="subcellular location">
    <subcellularLocation>
        <location evidence="17">Membrane</location>
        <topology evidence="17">Multi-pass membrane protein</topology>
    </subcellularLocation>
    <subcellularLocation>
        <location evidence="1">Vacuole membrane</location>
        <topology evidence="1">Multi-pass membrane protein</topology>
    </subcellularLocation>
</comment>
<comment type="caution">
    <text evidence="17">Lacks conserved residue(s) required for the propagation of feature annotation.</text>
</comment>
<keyword evidence="8 17" id="KW-0106">Calcium</keyword>
<reference evidence="22 23" key="1">
    <citation type="journal article" date="2021" name="Nat. Commun.">
        <title>Genetic determinants of endophytism in the Arabidopsis root mycobiome.</title>
        <authorList>
            <person name="Mesny F."/>
            <person name="Miyauchi S."/>
            <person name="Thiergart T."/>
            <person name="Pickel B."/>
            <person name="Atanasova L."/>
            <person name="Karlsson M."/>
            <person name="Huettel B."/>
            <person name="Barry K.W."/>
            <person name="Haridas S."/>
            <person name="Chen C."/>
            <person name="Bauer D."/>
            <person name="Andreopoulos W."/>
            <person name="Pangilinan J."/>
            <person name="LaButti K."/>
            <person name="Riley R."/>
            <person name="Lipzen A."/>
            <person name="Clum A."/>
            <person name="Drula E."/>
            <person name="Henrissat B."/>
            <person name="Kohler A."/>
            <person name="Grigoriev I.V."/>
            <person name="Martin F.M."/>
            <person name="Hacquard S."/>
        </authorList>
    </citation>
    <scope>NUCLEOTIDE SEQUENCE [LARGE SCALE GENOMIC DNA]</scope>
    <source>
        <strain evidence="22 23">MPI-CAGE-CH-0241</strain>
    </source>
</reference>
<keyword evidence="2 17" id="KW-0813">Transport</keyword>
<evidence type="ECO:0000256" key="8">
    <source>
        <dbReference type="ARBA" id="ARBA00022837"/>
    </source>
</evidence>
<dbReference type="PRINTS" id="PR00120">
    <property type="entry name" value="HATPASE"/>
</dbReference>
<feature type="transmembrane region" description="Helical" evidence="17">
    <location>
        <begin position="400"/>
        <end position="421"/>
    </location>
</feature>
<feature type="transmembrane region" description="Helical" evidence="17">
    <location>
        <begin position="235"/>
        <end position="255"/>
    </location>
</feature>
<dbReference type="GO" id="GO:0046872">
    <property type="term" value="F:metal ion binding"/>
    <property type="evidence" value="ECO:0007669"/>
    <property type="project" value="UniProtKB-KW"/>
</dbReference>
<dbReference type="PRINTS" id="PR00119">
    <property type="entry name" value="CATATPASE"/>
</dbReference>
<dbReference type="GO" id="GO:0016887">
    <property type="term" value="F:ATP hydrolysis activity"/>
    <property type="evidence" value="ECO:0007669"/>
    <property type="project" value="InterPro"/>
</dbReference>
<dbReference type="Gene3D" id="2.70.150.10">
    <property type="entry name" value="Calcium-transporting ATPase, cytoplasmic transduction domain A"/>
    <property type="match status" value="1"/>
</dbReference>
<keyword evidence="7 17" id="KW-0547">Nucleotide-binding</keyword>
<evidence type="ECO:0000256" key="5">
    <source>
        <dbReference type="ARBA" id="ARBA00022692"/>
    </source>
</evidence>
<accession>A0A9P9AKH7</accession>
<evidence type="ECO:0000256" key="1">
    <source>
        <dbReference type="ARBA" id="ARBA00004128"/>
    </source>
</evidence>
<dbReference type="InterPro" id="IPR023214">
    <property type="entry name" value="HAD_sf"/>
</dbReference>
<dbReference type="EMBL" id="JAGPYM010000031">
    <property type="protein sequence ID" value="KAH6877171.1"/>
    <property type="molecule type" value="Genomic_DNA"/>
</dbReference>
<evidence type="ECO:0000256" key="10">
    <source>
        <dbReference type="ARBA" id="ARBA00022842"/>
    </source>
</evidence>
<dbReference type="PROSITE" id="PS00154">
    <property type="entry name" value="ATPASE_E1_E2"/>
    <property type="match status" value="1"/>
</dbReference>
<feature type="transmembrane region" description="Helical" evidence="17">
    <location>
        <begin position="441"/>
        <end position="468"/>
    </location>
</feature>
<feature type="region of interest" description="Disordered" evidence="18">
    <location>
        <begin position="1243"/>
        <end position="1266"/>
    </location>
</feature>
<feature type="region of interest" description="Disordered" evidence="18">
    <location>
        <begin position="1"/>
        <end position="44"/>
    </location>
</feature>
<feature type="transmembrane region" description="Helical" evidence="17">
    <location>
        <begin position="1068"/>
        <end position="1085"/>
    </location>
</feature>
<dbReference type="FunFam" id="2.70.150.10:FF:000028">
    <property type="entry name" value="Calcium-transporting ATPase"/>
    <property type="match status" value="1"/>
</dbReference>
<keyword evidence="14 17" id="KW-0472">Membrane</keyword>
<dbReference type="GO" id="GO:0005388">
    <property type="term" value="F:P-type calcium transporter activity"/>
    <property type="evidence" value="ECO:0007669"/>
    <property type="project" value="UniProtKB-EC"/>
</dbReference>
<keyword evidence="5 17" id="KW-0812">Transmembrane</keyword>
<feature type="transmembrane region" description="Helical" evidence="17">
    <location>
        <begin position="1035"/>
        <end position="1052"/>
    </location>
</feature>
<dbReference type="InterPro" id="IPR006408">
    <property type="entry name" value="P-type_ATPase_IIB"/>
</dbReference>
<name>A0A9P9AKH7_9HYPO</name>
<evidence type="ECO:0000256" key="16">
    <source>
        <dbReference type="ARBA" id="ARBA00059328"/>
    </source>
</evidence>
<dbReference type="Pfam" id="PF00690">
    <property type="entry name" value="Cation_ATPase_N"/>
    <property type="match status" value="1"/>
</dbReference>
<feature type="domain" description="P-type ATPase A" evidence="19">
    <location>
        <begin position="272"/>
        <end position="378"/>
    </location>
</feature>
<dbReference type="GO" id="GO:0005524">
    <property type="term" value="F:ATP binding"/>
    <property type="evidence" value="ECO:0007669"/>
    <property type="project" value="UniProtKB-KW"/>
</dbReference>
<evidence type="ECO:0000259" key="20">
    <source>
        <dbReference type="Pfam" id="PF00689"/>
    </source>
</evidence>
<sequence>MDEITPAPDLRFNAHGHGAAVGANANAEAGPSHQRFPSDSAPNLDLDTTATVTSRLPNRDDPSLDFREESTDLTSNFAFSPNQLHKLLTARSLPALRSFGGLLGLAAGLRADLSTGLSVDETTLDGTITFDEAVDAGRYARPPIITDLPPPPTPPTLLPDAMRLGEPRNEHFSDRKRVFGTNRLPHRKQKSFFRLMWIAFNDKLIILLTISAVISLAIGIYQTVDPNINSTGAEWIDGVSVVGAVTVIVFASAAVDWQKNYKFKKLNERKDQRDVTVIRSGRPQTISVDEVVVGDILRVEAGDVIAVDGILVEASWLQIDESSVSGESDLVHKTVPNDNDAFHAADPFILSGTMVARGVGHYLVTSVGSNSTYGRVLMSLRSDVQETPLQAKLGRLGKHLIIIGCVAGSIFFLILFIRYLINLHKIRSAEPTQKVEDFLHVLIITVTVVIITVPEGLGLNVTFALAFATKRMLKDNNLVRLIRSCEIMGNATTVCSDKTGTLTQNRMTVVAGRIGLQGYFDDTQPVATDLDMSMSRASTINCDTSAQFMATLSTDAKALIKDIIAVSSTAFESDGSGTSEFVGSSTETALLDFSRWRLGMSRLAEERANCPALTMLPFDSSRKWMAALIKLPNGNYRLLVKGAAEVVFEYCAFIVSDPTYRLPITRISDDVRESFHSTIHDYASKLLRPVAVAYRDFTAQEVFEEPGDDPNSVNLEWLASGMVFLGVFGIQDPLRPEVVESVRQCQTAGVFVRMVTGDNFLTAKAIAAECGIYTAGGIAMDGPTFRDLTSEQLDAVIPRLQVLARSSPEDKLLLVSRLKAMNETVAVTGDGTNDGLALKAADVGFAMGVQGTEVAKEAASIILLDDNFASIVRALAWGRTVNDSVKRFCQFQFTINVTAGIITVVSELAGDSIFTVVQLLWINLIMDIFASLCYSTDLPSPDFLHRKPEPRNAPIVTITMWKMILGQSIYQLAVVFVAHYAGWDIFNPNTTFEVDRLQTLVFNMYVWMQFFNQQNCRRVDNKIDIFYQGAFKNPWFIGVQLITIAGQFAIVFKGGEAFDTAPLNGVEWGWSLLFGILTLPLGALIRKVPDSLVQSLFDVCYAGYRTATGPFRGCFSALIPKRWRKRDVERQEEMSRIDNIVRSMALRQGSQGDVTTTVEQRAALDSGARIRKQETEKQTRHIDLQGLVEAAKVGRECEGATLEIHPRTSKDDFILWVGSDDKVPPSQNTKFMRLVGMNSARNRVNIRNPPRGPLPPGTLQRPQPVVRRSSGFKWESLLRSKRR</sequence>
<dbReference type="SFLD" id="SFLDS00003">
    <property type="entry name" value="Haloacid_Dehalogenase"/>
    <property type="match status" value="1"/>
</dbReference>
<evidence type="ECO:0000256" key="6">
    <source>
        <dbReference type="ARBA" id="ARBA00022723"/>
    </source>
</evidence>
<evidence type="ECO:0000313" key="23">
    <source>
        <dbReference type="Proteomes" id="UP000777438"/>
    </source>
</evidence>
<keyword evidence="23" id="KW-1185">Reference proteome</keyword>
<feature type="domain" description="Cation-transporting P-type ATPase N-terminal" evidence="21">
    <location>
        <begin position="170"/>
        <end position="215"/>
    </location>
</feature>
<protein>
    <recommendedName>
        <fullName evidence="17">Calcium-transporting ATPase</fullName>
        <ecNumber evidence="17">7.2.2.10</ecNumber>
    </recommendedName>
</protein>
<proteinExistence type="inferred from homology"/>
<comment type="similarity">
    <text evidence="17">Belongs to the cation transport ATPase (P-type) (TC 3.A.3) family.</text>
</comment>
<dbReference type="NCBIfam" id="TIGR01517">
    <property type="entry name" value="ATPase-IIB_Ca"/>
    <property type="match status" value="1"/>
</dbReference>
<dbReference type="SUPFAM" id="SSF81660">
    <property type="entry name" value="Metal cation-transporting ATPase, ATP-binding domain N"/>
    <property type="match status" value="1"/>
</dbReference>
<dbReference type="SUPFAM" id="SSF81665">
    <property type="entry name" value="Calcium ATPase, transmembrane domain M"/>
    <property type="match status" value="1"/>
</dbReference>
<evidence type="ECO:0000256" key="9">
    <source>
        <dbReference type="ARBA" id="ARBA00022840"/>
    </source>
</evidence>
<dbReference type="Gene3D" id="1.20.1110.10">
    <property type="entry name" value="Calcium-transporting ATPase, transmembrane domain"/>
    <property type="match status" value="1"/>
</dbReference>
<keyword evidence="4 17" id="KW-0109">Calcium transport</keyword>
<keyword evidence="9 17" id="KW-0067">ATP-binding</keyword>
<evidence type="ECO:0000256" key="3">
    <source>
        <dbReference type="ARBA" id="ARBA00022554"/>
    </source>
</evidence>
<dbReference type="GO" id="GO:0005886">
    <property type="term" value="C:plasma membrane"/>
    <property type="evidence" value="ECO:0007669"/>
    <property type="project" value="TreeGrafter"/>
</dbReference>
<dbReference type="InterPro" id="IPR001757">
    <property type="entry name" value="P_typ_ATPase"/>
</dbReference>
<evidence type="ECO:0000256" key="15">
    <source>
        <dbReference type="ARBA" id="ARBA00048694"/>
    </source>
</evidence>
<keyword evidence="6" id="KW-0479">Metal-binding</keyword>
<dbReference type="SFLD" id="SFLDG00002">
    <property type="entry name" value="C1.7:_P-type_atpase_like"/>
    <property type="match status" value="1"/>
</dbReference>
<feature type="compositionally biased region" description="Polar residues" evidence="18">
    <location>
        <begin position="35"/>
        <end position="44"/>
    </location>
</feature>
<dbReference type="SUPFAM" id="SSF81653">
    <property type="entry name" value="Calcium ATPase, transduction domain A"/>
    <property type="match status" value="1"/>
</dbReference>
<keyword evidence="3" id="KW-0926">Vacuole</keyword>
<evidence type="ECO:0000256" key="4">
    <source>
        <dbReference type="ARBA" id="ARBA00022568"/>
    </source>
</evidence>
<dbReference type="SUPFAM" id="SSF56784">
    <property type="entry name" value="HAD-like"/>
    <property type="match status" value="1"/>
</dbReference>
<evidence type="ECO:0000259" key="21">
    <source>
        <dbReference type="Pfam" id="PF00690"/>
    </source>
</evidence>
<dbReference type="FunFam" id="3.40.50.1000:FF:000018">
    <property type="entry name" value="Calcium-transporting ATPase"/>
    <property type="match status" value="1"/>
</dbReference>
<dbReference type="InterPro" id="IPR006068">
    <property type="entry name" value="ATPase_P-typ_cation-transptr_C"/>
</dbReference>
<evidence type="ECO:0000256" key="2">
    <source>
        <dbReference type="ARBA" id="ARBA00022448"/>
    </source>
</evidence>
<evidence type="ECO:0000256" key="17">
    <source>
        <dbReference type="RuleBase" id="RU361146"/>
    </source>
</evidence>
<comment type="caution">
    <text evidence="22">The sequence shown here is derived from an EMBL/GenBank/DDBJ whole genome shotgun (WGS) entry which is preliminary data.</text>
</comment>
<dbReference type="InterPro" id="IPR023298">
    <property type="entry name" value="ATPase_P-typ_TM_dom_sf"/>
</dbReference>
<dbReference type="Gene3D" id="3.40.50.1000">
    <property type="entry name" value="HAD superfamily/HAD-like"/>
    <property type="match status" value="1"/>
</dbReference>
<dbReference type="GO" id="GO:0006874">
    <property type="term" value="P:intracellular calcium ion homeostasis"/>
    <property type="evidence" value="ECO:0007669"/>
    <property type="project" value="TreeGrafter"/>
</dbReference>
<evidence type="ECO:0000256" key="12">
    <source>
        <dbReference type="ARBA" id="ARBA00022989"/>
    </source>
</evidence>
<keyword evidence="11" id="KW-1278">Translocase</keyword>
<feature type="transmembrane region" description="Helical" evidence="17">
    <location>
        <begin position="204"/>
        <end position="223"/>
    </location>
</feature>
<dbReference type="Proteomes" id="UP000777438">
    <property type="component" value="Unassembled WGS sequence"/>
</dbReference>
<evidence type="ECO:0000256" key="14">
    <source>
        <dbReference type="ARBA" id="ARBA00023136"/>
    </source>
</evidence>
<evidence type="ECO:0000259" key="19">
    <source>
        <dbReference type="Pfam" id="PF00122"/>
    </source>
</evidence>
<dbReference type="GO" id="GO:0005774">
    <property type="term" value="C:vacuolar membrane"/>
    <property type="evidence" value="ECO:0007669"/>
    <property type="project" value="UniProtKB-SubCell"/>
</dbReference>
<dbReference type="Pfam" id="PF13246">
    <property type="entry name" value="Cation_ATPase"/>
    <property type="match status" value="1"/>
</dbReference>
<keyword evidence="12 17" id="KW-1133">Transmembrane helix</keyword>
<feature type="compositionally biased region" description="Low complexity" evidence="18">
    <location>
        <begin position="13"/>
        <end position="30"/>
    </location>
</feature>
<comment type="catalytic activity">
    <reaction evidence="15 17">
        <text>Ca(2+)(in) + ATP + H2O = Ca(2+)(out) + ADP + phosphate + H(+)</text>
        <dbReference type="Rhea" id="RHEA:18105"/>
        <dbReference type="ChEBI" id="CHEBI:15377"/>
        <dbReference type="ChEBI" id="CHEBI:15378"/>
        <dbReference type="ChEBI" id="CHEBI:29108"/>
        <dbReference type="ChEBI" id="CHEBI:30616"/>
        <dbReference type="ChEBI" id="CHEBI:43474"/>
        <dbReference type="ChEBI" id="CHEBI:456216"/>
        <dbReference type="EC" id="7.2.2.10"/>
    </reaction>
</comment>
<dbReference type="NCBIfam" id="TIGR01494">
    <property type="entry name" value="ATPase_P-type"/>
    <property type="match status" value="2"/>
</dbReference>